<name>A0ABV9R581_9MICO</name>
<accession>A0ABV9R581</accession>
<dbReference type="RefSeq" id="WP_239562846.1">
    <property type="nucleotide sequence ID" value="NZ_JAFBBW010000001.1"/>
</dbReference>
<keyword evidence="1" id="KW-0472">Membrane</keyword>
<sequence length="108" mass="10995">MTSNPITPAGLDAAPAAIALPAASAAPAPAAPAASAAPSVHVRAVITWLAIFPLVSIGMLAMAPFTESWHPVLRALVLTLIVVPLAVYVVVPRLLGVHARLGARRGVR</sequence>
<keyword evidence="1" id="KW-0812">Transmembrane</keyword>
<reference evidence="4" key="1">
    <citation type="journal article" date="2019" name="Int. J. Syst. Evol. Microbiol.">
        <title>The Global Catalogue of Microorganisms (GCM) 10K type strain sequencing project: providing services to taxonomists for standard genome sequencing and annotation.</title>
        <authorList>
            <consortium name="The Broad Institute Genomics Platform"/>
            <consortium name="The Broad Institute Genome Sequencing Center for Infectious Disease"/>
            <person name="Wu L."/>
            <person name="Ma J."/>
        </authorList>
    </citation>
    <scope>NUCLEOTIDE SEQUENCE [LARGE SCALE GENOMIC DNA]</scope>
    <source>
        <strain evidence="4">CGMCC 1.12192</strain>
    </source>
</reference>
<keyword evidence="1" id="KW-1133">Transmembrane helix</keyword>
<gene>
    <name evidence="3" type="ORF">ACFPER_01875</name>
</gene>
<feature type="signal peptide" evidence="2">
    <location>
        <begin position="1"/>
        <end position="30"/>
    </location>
</feature>
<protein>
    <submittedName>
        <fullName evidence="3">Uncharacterized protein</fullName>
    </submittedName>
</protein>
<keyword evidence="4" id="KW-1185">Reference proteome</keyword>
<proteinExistence type="predicted"/>
<evidence type="ECO:0000313" key="4">
    <source>
        <dbReference type="Proteomes" id="UP001595960"/>
    </source>
</evidence>
<dbReference type="Proteomes" id="UP001595960">
    <property type="component" value="Unassembled WGS sequence"/>
</dbReference>
<comment type="caution">
    <text evidence="3">The sequence shown here is derived from an EMBL/GenBank/DDBJ whole genome shotgun (WGS) entry which is preliminary data.</text>
</comment>
<feature type="transmembrane region" description="Helical" evidence="1">
    <location>
        <begin position="72"/>
        <end position="91"/>
    </location>
</feature>
<keyword evidence="2" id="KW-0732">Signal</keyword>
<feature type="transmembrane region" description="Helical" evidence="1">
    <location>
        <begin position="46"/>
        <end position="65"/>
    </location>
</feature>
<evidence type="ECO:0000256" key="2">
    <source>
        <dbReference type="SAM" id="SignalP"/>
    </source>
</evidence>
<feature type="chain" id="PRO_5045653093" evidence="2">
    <location>
        <begin position="31"/>
        <end position="108"/>
    </location>
</feature>
<evidence type="ECO:0000256" key="1">
    <source>
        <dbReference type="SAM" id="Phobius"/>
    </source>
</evidence>
<organism evidence="3 4">
    <name type="scientific">Agromyces aurantiacus</name>
    <dbReference type="NCBI Taxonomy" id="165814"/>
    <lineage>
        <taxon>Bacteria</taxon>
        <taxon>Bacillati</taxon>
        <taxon>Actinomycetota</taxon>
        <taxon>Actinomycetes</taxon>
        <taxon>Micrococcales</taxon>
        <taxon>Microbacteriaceae</taxon>
        <taxon>Agromyces</taxon>
    </lineage>
</organism>
<dbReference type="EMBL" id="JBHSJC010000001">
    <property type="protein sequence ID" value="MFC4827517.1"/>
    <property type="molecule type" value="Genomic_DNA"/>
</dbReference>
<evidence type="ECO:0000313" key="3">
    <source>
        <dbReference type="EMBL" id="MFC4827517.1"/>
    </source>
</evidence>